<keyword evidence="1" id="KW-0175">Coiled coil</keyword>
<feature type="region of interest" description="Disordered" evidence="2">
    <location>
        <begin position="354"/>
        <end position="378"/>
    </location>
</feature>
<proteinExistence type="predicted"/>
<evidence type="ECO:0000256" key="2">
    <source>
        <dbReference type="SAM" id="MobiDB-lite"/>
    </source>
</evidence>
<keyword evidence="4" id="KW-1185">Reference proteome</keyword>
<comment type="caution">
    <text evidence="3">The sequence shown here is derived from an EMBL/GenBank/DDBJ whole genome shotgun (WGS) entry which is preliminary data.</text>
</comment>
<dbReference type="AlphaFoldDB" id="A0A9W9QLV8"/>
<evidence type="ECO:0000313" key="4">
    <source>
        <dbReference type="Proteomes" id="UP001148299"/>
    </source>
</evidence>
<accession>A0A9W9QLV8</accession>
<protein>
    <submittedName>
        <fullName evidence="3">Uncharacterized protein</fullName>
    </submittedName>
</protein>
<gene>
    <name evidence="3" type="ORF">N7541_009474</name>
</gene>
<feature type="coiled-coil region" evidence="1">
    <location>
        <begin position="82"/>
        <end position="109"/>
    </location>
</feature>
<evidence type="ECO:0000256" key="1">
    <source>
        <dbReference type="SAM" id="Coils"/>
    </source>
</evidence>
<dbReference type="InterPro" id="IPR036691">
    <property type="entry name" value="Endo/exonu/phosph_ase_sf"/>
</dbReference>
<dbReference type="EMBL" id="JAPZBR010000008">
    <property type="protein sequence ID" value="KAJ5340350.1"/>
    <property type="molecule type" value="Genomic_DNA"/>
</dbReference>
<evidence type="ECO:0000313" key="3">
    <source>
        <dbReference type="EMBL" id="KAJ5340350.1"/>
    </source>
</evidence>
<name>A0A9W9QLV8_PENBR</name>
<reference evidence="3" key="1">
    <citation type="submission" date="2022-12" db="EMBL/GenBank/DDBJ databases">
        <authorList>
            <person name="Petersen C."/>
        </authorList>
    </citation>
    <scope>NUCLEOTIDE SEQUENCE</scope>
    <source>
        <strain evidence="3">IBT 35675</strain>
    </source>
</reference>
<dbReference type="SUPFAM" id="SSF56219">
    <property type="entry name" value="DNase I-like"/>
    <property type="match status" value="1"/>
</dbReference>
<sequence length="378" mass="42353">MADPPAGAPEATPTNTKETTNPFSLEEFQPSIVPRKRRQPRHGDEFTSAARAKPEFAGNGEPTGRVTTKEVRQLIDGLKDIIQRQRSLIQTTKDELQEVKRDRNVLLAQNEKPNEEIRALRAQIEAVSSTPPTRSWAANCVRISTQRSLVDPKGNNNNDEKTFGRYLPTNSADDHIRFALLNTVSTDAESAELARNNTEMLNEPGNNTKLVKPRVNVVVRRTPTEDFDLENANAQAIVKIMEENDLTGQGFRIEELNIMKSGPSMEAIFNDHQSQNLDVLLIQEPSITTYLRFCNLIYVNRRVSTSSHRQILCDHSDVAAVKIWKSDFQILSSSVYIPSVPLCADDDASAEPALNSEWNSRANSKQAAQTRNVYERAD</sequence>
<reference evidence="3" key="2">
    <citation type="journal article" date="2023" name="IMA Fungus">
        <title>Comparative genomic study of the Penicillium genus elucidates a diverse pangenome and 15 lateral gene transfer events.</title>
        <authorList>
            <person name="Petersen C."/>
            <person name="Sorensen T."/>
            <person name="Nielsen M.R."/>
            <person name="Sondergaard T.E."/>
            <person name="Sorensen J.L."/>
            <person name="Fitzpatrick D.A."/>
            <person name="Frisvad J.C."/>
            <person name="Nielsen K.L."/>
        </authorList>
    </citation>
    <scope>NUCLEOTIDE SEQUENCE</scope>
    <source>
        <strain evidence="3">IBT 35675</strain>
    </source>
</reference>
<organism evidence="3 4">
    <name type="scientific">Penicillium brevicompactum</name>
    <dbReference type="NCBI Taxonomy" id="5074"/>
    <lineage>
        <taxon>Eukaryota</taxon>
        <taxon>Fungi</taxon>
        <taxon>Dikarya</taxon>
        <taxon>Ascomycota</taxon>
        <taxon>Pezizomycotina</taxon>
        <taxon>Eurotiomycetes</taxon>
        <taxon>Eurotiomycetidae</taxon>
        <taxon>Eurotiales</taxon>
        <taxon>Aspergillaceae</taxon>
        <taxon>Penicillium</taxon>
    </lineage>
</organism>
<feature type="compositionally biased region" description="Polar residues" evidence="2">
    <location>
        <begin position="356"/>
        <end position="372"/>
    </location>
</feature>
<feature type="region of interest" description="Disordered" evidence="2">
    <location>
        <begin position="1"/>
        <end position="65"/>
    </location>
</feature>
<dbReference type="Proteomes" id="UP001148299">
    <property type="component" value="Unassembled WGS sequence"/>
</dbReference>
<dbReference type="Gene3D" id="3.60.10.10">
    <property type="entry name" value="Endonuclease/exonuclease/phosphatase"/>
    <property type="match status" value="1"/>
</dbReference>
<feature type="compositionally biased region" description="Polar residues" evidence="2">
    <location>
        <begin position="12"/>
        <end position="23"/>
    </location>
</feature>